<reference evidence="11" key="1">
    <citation type="submission" date="2021-01" db="EMBL/GenBank/DDBJ databases">
        <authorList>
            <person name="Kaushik A."/>
        </authorList>
    </citation>
    <scope>NUCLEOTIDE SEQUENCE</scope>
    <source>
        <strain evidence="11">AG5</strain>
    </source>
</reference>
<dbReference type="PANTHER" id="PTHR28097:SF1">
    <property type="entry name" value="PHEROMONE A FACTOR RECEPTOR"/>
    <property type="match status" value="1"/>
</dbReference>
<evidence type="ECO:0000256" key="4">
    <source>
        <dbReference type="ARBA" id="ARBA00022692"/>
    </source>
</evidence>
<dbReference type="EMBL" id="CAJNJQ010006199">
    <property type="protein sequence ID" value="CAE7223739.1"/>
    <property type="molecule type" value="Genomic_DNA"/>
</dbReference>
<proteinExistence type="inferred from homology"/>
<keyword evidence="9" id="KW-0807">Transducer</keyword>
<dbReference type="GO" id="GO:0005886">
    <property type="term" value="C:plasma membrane"/>
    <property type="evidence" value="ECO:0007669"/>
    <property type="project" value="TreeGrafter"/>
</dbReference>
<evidence type="ECO:0000256" key="7">
    <source>
        <dbReference type="ARBA" id="ARBA00023136"/>
    </source>
</evidence>
<evidence type="ECO:0000256" key="8">
    <source>
        <dbReference type="ARBA" id="ARBA00023170"/>
    </source>
</evidence>
<dbReference type="InterPro" id="IPR001499">
    <property type="entry name" value="GPCR_STE3"/>
</dbReference>
<sequence>MVDLAIGLGISTLAMVLHVVVQGHRFDIIENVGCYPTTFIYGTLTGIELVNRRLQYSSMLSASKAGLNTSQYFRLMAPAAIELLFSLPLSIYILITSLRAVQNPWISWDDTHQNVGRINRFSWACTSLRPSTKRRAIMVDLAIGLGIPTLAMVLHVVVQGHRFDIIENVGCYPTTCSTLRSVPMVYIWPILLGSISFIDGTLTVIGLVNRRLQFSSVLSASKAGLNTSQYFRLMALAAIELLFSLPLSIYILITSLRAVQNPWISWDDTHQNVGRTNRFSWACTSLLPSFYVILQILRWAPPALGIMFFLYFGVAGEAIAEYRRWIWALAGLFGKRPNAT</sequence>
<evidence type="ECO:0000256" key="9">
    <source>
        <dbReference type="ARBA" id="ARBA00023224"/>
    </source>
</evidence>
<keyword evidence="8" id="KW-0675">Receptor</keyword>
<comment type="subcellular location">
    <subcellularLocation>
        <location evidence="1">Membrane</location>
        <topology evidence="1">Multi-pass membrane protein</topology>
    </subcellularLocation>
</comment>
<keyword evidence="5 10" id="KW-1133">Transmembrane helix</keyword>
<dbReference type="Pfam" id="PF02076">
    <property type="entry name" value="STE3"/>
    <property type="match status" value="2"/>
</dbReference>
<evidence type="ECO:0000256" key="10">
    <source>
        <dbReference type="SAM" id="Phobius"/>
    </source>
</evidence>
<gene>
    <name evidence="11" type="ORF">RDB_LOCUS170814</name>
</gene>
<protein>
    <submittedName>
        <fullName evidence="11">Uncharacterized protein</fullName>
    </submittedName>
</protein>
<evidence type="ECO:0000256" key="1">
    <source>
        <dbReference type="ARBA" id="ARBA00004141"/>
    </source>
</evidence>
<evidence type="ECO:0000313" key="11">
    <source>
        <dbReference type="EMBL" id="CAE7223739.1"/>
    </source>
</evidence>
<dbReference type="AlphaFoldDB" id="A0A8H3E9E7"/>
<keyword evidence="3" id="KW-0589">Pheromone response</keyword>
<dbReference type="PANTHER" id="PTHR28097">
    <property type="entry name" value="PHEROMONE A FACTOR RECEPTOR"/>
    <property type="match status" value="1"/>
</dbReference>
<evidence type="ECO:0000256" key="2">
    <source>
        <dbReference type="ARBA" id="ARBA00011085"/>
    </source>
</evidence>
<keyword evidence="4 10" id="KW-0812">Transmembrane</keyword>
<name>A0A8H3E9E7_9AGAM</name>
<feature type="transmembrane region" description="Helical" evidence="10">
    <location>
        <begin position="75"/>
        <end position="95"/>
    </location>
</feature>
<dbReference type="Proteomes" id="UP000663827">
    <property type="component" value="Unassembled WGS sequence"/>
</dbReference>
<organism evidence="11 12">
    <name type="scientific">Rhizoctonia solani</name>
    <dbReference type="NCBI Taxonomy" id="456999"/>
    <lineage>
        <taxon>Eukaryota</taxon>
        <taxon>Fungi</taxon>
        <taxon>Dikarya</taxon>
        <taxon>Basidiomycota</taxon>
        <taxon>Agaricomycotina</taxon>
        <taxon>Agaricomycetes</taxon>
        <taxon>Cantharellales</taxon>
        <taxon>Ceratobasidiaceae</taxon>
        <taxon>Rhizoctonia</taxon>
    </lineage>
</organism>
<keyword evidence="6" id="KW-0297">G-protein coupled receptor</keyword>
<dbReference type="GO" id="GO:0000750">
    <property type="term" value="P:pheromone-dependent signal transduction involved in conjugation with cellular fusion"/>
    <property type="evidence" value="ECO:0007669"/>
    <property type="project" value="TreeGrafter"/>
</dbReference>
<feature type="transmembrane region" description="Helical" evidence="10">
    <location>
        <begin position="296"/>
        <end position="314"/>
    </location>
</feature>
<evidence type="ECO:0000313" key="12">
    <source>
        <dbReference type="Proteomes" id="UP000663827"/>
    </source>
</evidence>
<dbReference type="PRINTS" id="PR00899">
    <property type="entry name" value="GPCRSTE3"/>
</dbReference>
<feature type="transmembrane region" description="Helical" evidence="10">
    <location>
        <begin position="186"/>
        <end position="209"/>
    </location>
</feature>
<accession>A0A8H3E9E7</accession>
<comment type="similarity">
    <text evidence="2">Belongs to the G-protein coupled receptor 4 family.</text>
</comment>
<comment type="caution">
    <text evidence="11">The sequence shown here is derived from an EMBL/GenBank/DDBJ whole genome shotgun (WGS) entry which is preliminary data.</text>
</comment>
<evidence type="ECO:0000256" key="6">
    <source>
        <dbReference type="ARBA" id="ARBA00023040"/>
    </source>
</evidence>
<feature type="transmembrane region" description="Helical" evidence="10">
    <location>
        <begin position="230"/>
        <end position="253"/>
    </location>
</feature>
<dbReference type="GO" id="GO:0004932">
    <property type="term" value="F:mating-type factor pheromone receptor activity"/>
    <property type="evidence" value="ECO:0007669"/>
    <property type="project" value="InterPro"/>
</dbReference>
<evidence type="ECO:0000256" key="3">
    <source>
        <dbReference type="ARBA" id="ARBA00022507"/>
    </source>
</evidence>
<evidence type="ECO:0000256" key="5">
    <source>
        <dbReference type="ARBA" id="ARBA00022989"/>
    </source>
</evidence>
<feature type="transmembrane region" description="Helical" evidence="10">
    <location>
        <begin position="137"/>
        <end position="158"/>
    </location>
</feature>
<keyword evidence="7 10" id="KW-0472">Membrane</keyword>